<organism evidence="1 2">
    <name type="scientific">Streptomyces cavernicola</name>
    <dbReference type="NCBI Taxonomy" id="3043613"/>
    <lineage>
        <taxon>Bacteria</taxon>
        <taxon>Bacillati</taxon>
        <taxon>Actinomycetota</taxon>
        <taxon>Actinomycetes</taxon>
        <taxon>Kitasatosporales</taxon>
        <taxon>Streptomycetaceae</taxon>
        <taxon>Streptomyces</taxon>
    </lineage>
</organism>
<dbReference type="Pfam" id="PF03747">
    <property type="entry name" value="ADP_ribosyl_GH"/>
    <property type="match status" value="1"/>
</dbReference>
<dbReference type="Gene3D" id="1.10.4080.10">
    <property type="entry name" value="ADP-ribosylation/Crystallin J1"/>
    <property type="match status" value="1"/>
</dbReference>
<protein>
    <submittedName>
        <fullName evidence="1">ADP-ribosylglycohydrolase family protein</fullName>
        <ecNumber evidence="1">3.2.2.-</ecNumber>
    </submittedName>
</protein>
<keyword evidence="2" id="KW-1185">Reference proteome</keyword>
<gene>
    <name evidence="1" type="ORF">QIS96_26370</name>
</gene>
<evidence type="ECO:0000313" key="1">
    <source>
        <dbReference type="EMBL" id="MDI3407322.1"/>
    </source>
</evidence>
<dbReference type="InterPro" id="IPR036705">
    <property type="entry name" value="Ribosyl_crysJ1_sf"/>
</dbReference>
<proteinExistence type="predicted"/>
<dbReference type="RefSeq" id="WP_282545238.1">
    <property type="nucleotide sequence ID" value="NZ_JASCIQ010000031.1"/>
</dbReference>
<dbReference type="EMBL" id="JASCIQ010000031">
    <property type="protein sequence ID" value="MDI3407322.1"/>
    <property type="molecule type" value="Genomic_DNA"/>
</dbReference>
<name>A0ABT6SGJ3_9ACTN</name>
<dbReference type="InterPro" id="IPR050792">
    <property type="entry name" value="ADP-ribosylglycohydrolase"/>
</dbReference>
<reference evidence="1 2" key="1">
    <citation type="submission" date="2023-05" db="EMBL/GenBank/DDBJ databases">
        <title>Draft genome sequence of Streptomyces sp. B-S-A6 isolated from a cave soil in Thailand.</title>
        <authorList>
            <person name="Chamroensaksri N."/>
            <person name="Muangham S."/>
        </authorList>
    </citation>
    <scope>NUCLEOTIDE SEQUENCE [LARGE SCALE GENOMIC DNA]</scope>
    <source>
        <strain evidence="1 2">B-S-A6</strain>
    </source>
</reference>
<dbReference type="EC" id="3.2.2.-" evidence="1"/>
<keyword evidence="1" id="KW-0378">Hydrolase</keyword>
<dbReference type="SUPFAM" id="SSF101478">
    <property type="entry name" value="ADP-ribosylglycohydrolase"/>
    <property type="match status" value="1"/>
</dbReference>
<dbReference type="PANTHER" id="PTHR16222:SF12">
    <property type="entry name" value="ADP-RIBOSYLGLYCOHYDROLASE-RELATED"/>
    <property type="match status" value="1"/>
</dbReference>
<evidence type="ECO:0000313" key="2">
    <source>
        <dbReference type="Proteomes" id="UP001223978"/>
    </source>
</evidence>
<accession>A0ABT6SGJ3</accession>
<keyword evidence="1" id="KW-0326">Glycosidase</keyword>
<sequence>MTTTPTTPTKGAATGSLLGLALGDALGFPTEFNDVPQILAKFGPWRQLELPRQAYITDDTQMTLALARALRDADGQLLGGPEEFARRVRQEYVAWNVSPDNNRAPGATCIRACELLADEARDWRDASQVHSKGCGANMRVAPLGLLPGLADDVRAGASQLQSALTHGHPTALAASDLTSYAVRLLADGVDPVGLVGRLRSYALENRTTYREEWLGDLWTRSQDPSAEHFTARGWDECLAVLERLAAAVADANPELDPCLATGQGWIAEEALATGLLCFLLFPDEPVTALRRAACTAGDSDSIACLAGAFAGAHLGADVWPADWVDRVEHRDELLALGERWDG</sequence>
<dbReference type="InterPro" id="IPR005502">
    <property type="entry name" value="Ribosyl_crysJ1"/>
</dbReference>
<dbReference type="PANTHER" id="PTHR16222">
    <property type="entry name" value="ADP-RIBOSYLGLYCOHYDROLASE"/>
    <property type="match status" value="1"/>
</dbReference>
<dbReference type="Proteomes" id="UP001223978">
    <property type="component" value="Unassembled WGS sequence"/>
</dbReference>
<dbReference type="GO" id="GO:0016798">
    <property type="term" value="F:hydrolase activity, acting on glycosyl bonds"/>
    <property type="evidence" value="ECO:0007669"/>
    <property type="project" value="UniProtKB-KW"/>
</dbReference>
<comment type="caution">
    <text evidence="1">The sequence shown here is derived from an EMBL/GenBank/DDBJ whole genome shotgun (WGS) entry which is preliminary data.</text>
</comment>